<dbReference type="EMBL" id="BJOU01000012">
    <property type="protein sequence ID" value="GED98933.1"/>
    <property type="molecule type" value="Genomic_DNA"/>
</dbReference>
<comment type="caution">
    <text evidence="9">The sequence shown here is derived from an EMBL/GenBank/DDBJ whole genome shotgun (WGS) entry which is preliminary data.</text>
</comment>
<dbReference type="AlphaFoldDB" id="A0A7I9V1B3"/>
<comment type="function">
    <text evidence="6">Modulates transcription in response to changes in cellular NADH/NAD(+) redox state.</text>
</comment>
<reference evidence="9" key="2">
    <citation type="journal article" date="2020" name="Int. J. Syst. Evol. Microbiol.">
        <title>Gordonia crocea sp. nov. and Gordonia spumicola sp. nov. isolated from sludge of a wastewater treatment plant.</title>
        <authorList>
            <person name="Tamura T."/>
            <person name="Saito S."/>
            <person name="Hamada M."/>
            <person name="Kang Y."/>
            <person name="Hoshino Y."/>
            <person name="Gonoi T."/>
            <person name="Mikami Y."/>
            <person name="Yaguchi T."/>
        </authorList>
    </citation>
    <scope>NUCLEOTIDE SEQUENCE</scope>
    <source>
        <strain evidence="9">NBRC 107697</strain>
    </source>
</reference>
<dbReference type="EMBL" id="BJOU01000017">
    <property type="protein sequence ID" value="GED98998.1"/>
    <property type="molecule type" value="Genomic_DNA"/>
</dbReference>
<name>A0A7I9V1B3_9ACTN</name>
<keyword evidence="6" id="KW-0520">NAD</keyword>
<dbReference type="SUPFAM" id="SSF46785">
    <property type="entry name" value="Winged helix' DNA-binding domain"/>
    <property type="match status" value="1"/>
</dbReference>
<comment type="similarity">
    <text evidence="6">Belongs to the transcriptional regulatory Rex family.</text>
</comment>
<keyword evidence="3 6" id="KW-0805">Transcription regulation</keyword>
<accession>A0A7I9V1B3</accession>
<evidence type="ECO:0000259" key="7">
    <source>
        <dbReference type="Pfam" id="PF02629"/>
    </source>
</evidence>
<dbReference type="Pfam" id="PF02629">
    <property type="entry name" value="CoA_binding"/>
    <property type="match status" value="1"/>
</dbReference>
<evidence type="ECO:0000256" key="1">
    <source>
        <dbReference type="ARBA" id="ARBA00022490"/>
    </source>
</evidence>
<dbReference type="Gene3D" id="1.10.10.10">
    <property type="entry name" value="Winged helix-like DNA-binding domain superfamily/Winged helix DNA-binding domain"/>
    <property type="match status" value="1"/>
</dbReference>
<dbReference type="InterPro" id="IPR036291">
    <property type="entry name" value="NAD(P)-bd_dom_sf"/>
</dbReference>
<dbReference type="InterPro" id="IPR022876">
    <property type="entry name" value="Tscrpt_rep_Rex"/>
</dbReference>
<feature type="domain" description="CoA-binding" evidence="7">
    <location>
        <begin position="71"/>
        <end position="168"/>
    </location>
</feature>
<keyword evidence="1 6" id="KW-0963">Cytoplasm</keyword>
<feature type="domain" description="Rex DNA-binding C-terminal" evidence="8">
    <location>
        <begin position="1"/>
        <end position="40"/>
    </location>
</feature>
<dbReference type="GO" id="GO:0003700">
    <property type="term" value="F:DNA-binding transcription factor activity"/>
    <property type="evidence" value="ECO:0007669"/>
    <property type="project" value="UniProtKB-UniRule"/>
</dbReference>
<keyword evidence="11" id="KW-1185">Reference proteome</keyword>
<keyword evidence="5 6" id="KW-0804">Transcription</keyword>
<dbReference type="HAMAP" id="MF_01131">
    <property type="entry name" value="Rex"/>
    <property type="match status" value="1"/>
</dbReference>
<dbReference type="GO" id="GO:0045892">
    <property type="term" value="P:negative regulation of DNA-templated transcription"/>
    <property type="evidence" value="ECO:0007669"/>
    <property type="project" value="InterPro"/>
</dbReference>
<evidence type="ECO:0000259" key="8">
    <source>
        <dbReference type="Pfam" id="PF06971"/>
    </source>
</evidence>
<evidence type="ECO:0000313" key="9">
    <source>
        <dbReference type="EMBL" id="GED98933.1"/>
    </source>
</evidence>
<dbReference type="Pfam" id="PF06971">
    <property type="entry name" value="Put_DNA-bind_N"/>
    <property type="match status" value="1"/>
</dbReference>
<comment type="subunit">
    <text evidence="6">Homodimer.</text>
</comment>
<evidence type="ECO:0000256" key="6">
    <source>
        <dbReference type="HAMAP-Rule" id="MF_01131"/>
    </source>
</evidence>
<dbReference type="PANTHER" id="PTHR35786">
    <property type="entry name" value="REDOX-SENSING TRANSCRIPTIONAL REPRESSOR REX"/>
    <property type="match status" value="1"/>
</dbReference>
<evidence type="ECO:0000256" key="3">
    <source>
        <dbReference type="ARBA" id="ARBA00023015"/>
    </source>
</evidence>
<dbReference type="InterPro" id="IPR036390">
    <property type="entry name" value="WH_DNA-bd_sf"/>
</dbReference>
<evidence type="ECO:0000256" key="4">
    <source>
        <dbReference type="ARBA" id="ARBA00023125"/>
    </source>
</evidence>
<evidence type="ECO:0000256" key="2">
    <source>
        <dbReference type="ARBA" id="ARBA00022491"/>
    </source>
</evidence>
<evidence type="ECO:0000313" key="11">
    <source>
        <dbReference type="Proteomes" id="UP000444980"/>
    </source>
</evidence>
<proteinExistence type="inferred from homology"/>
<feature type="binding site" evidence="6">
    <location>
        <begin position="77"/>
        <end position="82"/>
    </location>
    <ligand>
        <name>NAD(+)</name>
        <dbReference type="ChEBI" id="CHEBI:57540"/>
    </ligand>
</feature>
<reference evidence="11" key="1">
    <citation type="submission" date="2019-06" db="EMBL/GenBank/DDBJ databases">
        <title>Gordonia isolated from sludge of a wastewater treatment plant.</title>
        <authorList>
            <person name="Tamura T."/>
            <person name="Aoyama K."/>
            <person name="Kang Y."/>
            <person name="Saito S."/>
            <person name="Akiyama N."/>
            <person name="Yazawa K."/>
            <person name="Gonoi T."/>
            <person name="Mikami Y."/>
        </authorList>
    </citation>
    <scope>NUCLEOTIDE SEQUENCE [LARGE SCALE GENOMIC DNA]</scope>
    <source>
        <strain evidence="11">NBRC 107697</strain>
    </source>
</reference>
<gene>
    <name evidence="6" type="primary">rex</name>
    <name evidence="9" type="ORF">nbrc107697_29720</name>
    <name evidence="10" type="ORF">nbrc107697_30370</name>
</gene>
<dbReference type="GO" id="GO:0005737">
    <property type="term" value="C:cytoplasm"/>
    <property type="evidence" value="ECO:0007669"/>
    <property type="project" value="UniProtKB-SubCell"/>
</dbReference>
<dbReference type="NCBIfam" id="NF003995">
    <property type="entry name" value="PRK05472.2-4"/>
    <property type="match status" value="1"/>
</dbReference>
<dbReference type="Proteomes" id="UP000444980">
    <property type="component" value="Unassembled WGS sequence"/>
</dbReference>
<sequence length="198" mass="20279">MATYLTALRERAATGVTVISSAELAAAAGVNPLLLRKDLSYVGGHGVRGVGYQVHKLIATVAMALNSDSAQVVALAGVGSLGRALLAHTGRDPRFSLGALFDDDPGLLGARLSADGPVIAPLHEIGGTGDDGEPFDIGVIATRDDLAQDVCDAFAKAGVQQILNVTPVSLTAQEGVSIRQIDLALELQLLSFAAAGKR</sequence>
<keyword evidence="4 6" id="KW-0238">DNA-binding</keyword>
<comment type="caution">
    <text evidence="6">Lacks conserved residue(s) required for the propagation of feature annotation.</text>
</comment>
<evidence type="ECO:0000313" key="10">
    <source>
        <dbReference type="EMBL" id="GED98998.1"/>
    </source>
</evidence>
<evidence type="ECO:0000256" key="5">
    <source>
        <dbReference type="ARBA" id="ARBA00023163"/>
    </source>
</evidence>
<dbReference type="GO" id="GO:0051775">
    <property type="term" value="P:response to redox state"/>
    <property type="evidence" value="ECO:0007669"/>
    <property type="project" value="InterPro"/>
</dbReference>
<protein>
    <recommendedName>
        <fullName evidence="6">Redox-sensing transcriptional repressor Rex</fullName>
    </recommendedName>
</protein>
<keyword evidence="2 6" id="KW-0678">Repressor</keyword>
<organism evidence="9 11">
    <name type="scientific">Gordonia crocea</name>
    <dbReference type="NCBI Taxonomy" id="589162"/>
    <lineage>
        <taxon>Bacteria</taxon>
        <taxon>Bacillati</taxon>
        <taxon>Actinomycetota</taxon>
        <taxon>Actinomycetes</taxon>
        <taxon>Mycobacteriales</taxon>
        <taxon>Gordoniaceae</taxon>
        <taxon>Gordonia</taxon>
    </lineage>
</organism>
<dbReference type="Gene3D" id="3.40.50.720">
    <property type="entry name" value="NAD(P)-binding Rossmann-like Domain"/>
    <property type="match status" value="1"/>
</dbReference>
<dbReference type="PANTHER" id="PTHR35786:SF1">
    <property type="entry name" value="REDOX-SENSING TRANSCRIPTIONAL REPRESSOR REX 1"/>
    <property type="match status" value="1"/>
</dbReference>
<dbReference type="SUPFAM" id="SSF51735">
    <property type="entry name" value="NAD(P)-binding Rossmann-fold domains"/>
    <property type="match status" value="1"/>
</dbReference>
<dbReference type="InterPro" id="IPR009718">
    <property type="entry name" value="Rex_DNA-bd_C_dom"/>
</dbReference>
<dbReference type="InterPro" id="IPR003781">
    <property type="entry name" value="CoA-bd"/>
</dbReference>
<dbReference type="GO" id="GO:0003677">
    <property type="term" value="F:DNA binding"/>
    <property type="evidence" value="ECO:0007669"/>
    <property type="project" value="UniProtKB-UniRule"/>
</dbReference>
<comment type="subcellular location">
    <subcellularLocation>
        <location evidence="6">Cytoplasm</location>
    </subcellularLocation>
</comment>
<dbReference type="InterPro" id="IPR036388">
    <property type="entry name" value="WH-like_DNA-bd_sf"/>
</dbReference>